<dbReference type="Gene3D" id="3.20.20.80">
    <property type="entry name" value="Glycosidases"/>
    <property type="match status" value="1"/>
</dbReference>
<dbReference type="Gene3D" id="3.90.400.10">
    <property type="entry name" value="Oligo-1,6-glucosidase, Domain 2"/>
    <property type="match status" value="1"/>
</dbReference>
<dbReference type="CDD" id="cd11328">
    <property type="entry name" value="AmyAc_maltase"/>
    <property type="match status" value="1"/>
</dbReference>
<dbReference type="STRING" id="7375.A0A0L0CG46"/>
<dbReference type="PROSITE" id="PS51465">
    <property type="entry name" value="KAZAL_2"/>
    <property type="match status" value="2"/>
</dbReference>
<dbReference type="PANTHER" id="PTHR10357:SF179">
    <property type="entry name" value="NEUTRAL AND BASIC AMINO ACID TRANSPORT PROTEIN RBAT"/>
    <property type="match status" value="1"/>
</dbReference>
<feature type="chain" id="PRO_5005536269" description="alpha-glucosidase" evidence="8">
    <location>
        <begin position="21"/>
        <end position="767"/>
    </location>
</feature>
<dbReference type="InterPro" id="IPR045857">
    <property type="entry name" value="O16G_dom_2"/>
</dbReference>
<evidence type="ECO:0000256" key="1">
    <source>
        <dbReference type="ARBA" id="ARBA00001657"/>
    </source>
</evidence>
<keyword evidence="7" id="KW-0812">Transmembrane</keyword>
<dbReference type="AlphaFoldDB" id="A0A0L0CG46"/>
<keyword evidence="4 8" id="KW-0732">Signal</keyword>
<dbReference type="PROSITE" id="PS00282">
    <property type="entry name" value="KAZAL_1"/>
    <property type="match status" value="1"/>
</dbReference>
<dbReference type="OMA" id="WTWHTER"/>
<evidence type="ECO:0000313" key="11">
    <source>
        <dbReference type="Proteomes" id="UP000037069"/>
    </source>
</evidence>
<dbReference type="SUPFAM" id="SSF51445">
    <property type="entry name" value="(Trans)glycosidases"/>
    <property type="match status" value="1"/>
</dbReference>
<feature type="signal peptide" evidence="8">
    <location>
        <begin position="1"/>
        <end position="20"/>
    </location>
</feature>
<evidence type="ECO:0000256" key="6">
    <source>
        <dbReference type="ARBA" id="ARBA00023295"/>
    </source>
</evidence>
<feature type="domain" description="Kazal-like" evidence="9">
    <location>
        <begin position="27"/>
        <end position="75"/>
    </location>
</feature>
<gene>
    <name evidence="10" type="ORF">FF38_14416</name>
</gene>
<dbReference type="SUPFAM" id="SSF100895">
    <property type="entry name" value="Kazal-type serine protease inhibitors"/>
    <property type="match status" value="2"/>
</dbReference>
<evidence type="ECO:0000256" key="3">
    <source>
        <dbReference type="ARBA" id="ARBA00012741"/>
    </source>
</evidence>
<dbReference type="EC" id="3.2.1.20" evidence="3"/>
<dbReference type="Gene3D" id="3.30.60.30">
    <property type="match status" value="2"/>
</dbReference>
<dbReference type="PANTHER" id="PTHR10357">
    <property type="entry name" value="ALPHA-AMYLASE FAMILY MEMBER"/>
    <property type="match status" value="1"/>
</dbReference>
<dbReference type="OrthoDB" id="328123at2759"/>
<accession>A0A0L0CG46</accession>
<keyword evidence="6" id="KW-0378">Hydrolase</keyword>
<comment type="similarity">
    <text evidence="2">Belongs to the glycosyl hydrolase 13 family.</text>
</comment>
<dbReference type="Pfam" id="PF07648">
    <property type="entry name" value="Kazal_2"/>
    <property type="match status" value="1"/>
</dbReference>
<protein>
    <recommendedName>
        <fullName evidence="3">alpha-glucosidase</fullName>
        <ecNumber evidence="3">3.2.1.20</ecNumber>
    </recommendedName>
</protein>
<organism evidence="10 11">
    <name type="scientific">Lucilia cuprina</name>
    <name type="common">Green bottle fly</name>
    <name type="synonym">Australian sheep blowfly</name>
    <dbReference type="NCBI Taxonomy" id="7375"/>
    <lineage>
        <taxon>Eukaryota</taxon>
        <taxon>Metazoa</taxon>
        <taxon>Ecdysozoa</taxon>
        <taxon>Arthropoda</taxon>
        <taxon>Hexapoda</taxon>
        <taxon>Insecta</taxon>
        <taxon>Pterygota</taxon>
        <taxon>Neoptera</taxon>
        <taxon>Endopterygota</taxon>
        <taxon>Diptera</taxon>
        <taxon>Brachycera</taxon>
        <taxon>Muscomorpha</taxon>
        <taxon>Oestroidea</taxon>
        <taxon>Calliphoridae</taxon>
        <taxon>Luciliinae</taxon>
        <taxon>Lucilia</taxon>
    </lineage>
</organism>
<evidence type="ECO:0000256" key="4">
    <source>
        <dbReference type="ARBA" id="ARBA00022729"/>
    </source>
</evidence>
<dbReference type="Pfam" id="PF00128">
    <property type="entry name" value="Alpha-amylase"/>
    <property type="match status" value="1"/>
</dbReference>
<keyword evidence="7" id="KW-0472">Membrane</keyword>
<dbReference type="InterPro" id="IPR006047">
    <property type="entry name" value="GH13_cat_dom"/>
</dbReference>
<reference evidence="10 11" key="1">
    <citation type="journal article" date="2015" name="Nat. Commun.">
        <title>Lucilia cuprina genome unlocks parasitic fly biology to underpin future interventions.</title>
        <authorList>
            <person name="Anstead C.A."/>
            <person name="Korhonen P.K."/>
            <person name="Young N.D."/>
            <person name="Hall R.S."/>
            <person name="Jex A.R."/>
            <person name="Murali S.C."/>
            <person name="Hughes D.S."/>
            <person name="Lee S.F."/>
            <person name="Perry T."/>
            <person name="Stroehlein A.J."/>
            <person name="Ansell B.R."/>
            <person name="Breugelmans B."/>
            <person name="Hofmann A."/>
            <person name="Qu J."/>
            <person name="Dugan S."/>
            <person name="Lee S.L."/>
            <person name="Chao H."/>
            <person name="Dinh H."/>
            <person name="Han Y."/>
            <person name="Doddapaneni H.V."/>
            <person name="Worley K.C."/>
            <person name="Muzny D.M."/>
            <person name="Ioannidis P."/>
            <person name="Waterhouse R.M."/>
            <person name="Zdobnov E.M."/>
            <person name="James P.J."/>
            <person name="Bagnall N.H."/>
            <person name="Kotze A.C."/>
            <person name="Gibbs R.A."/>
            <person name="Richards S."/>
            <person name="Batterham P."/>
            <person name="Gasser R.B."/>
        </authorList>
    </citation>
    <scope>NUCLEOTIDE SEQUENCE [LARGE SCALE GENOMIC DNA]</scope>
    <source>
        <strain evidence="10 11">LS</strain>
        <tissue evidence="10">Full body</tissue>
    </source>
</reference>
<feature type="transmembrane region" description="Helical" evidence="7">
    <location>
        <begin position="76"/>
        <end position="98"/>
    </location>
</feature>
<keyword evidence="5" id="KW-0325">Glycoprotein</keyword>
<name>A0A0L0CG46_LUCCU</name>
<evidence type="ECO:0000256" key="8">
    <source>
        <dbReference type="SAM" id="SignalP"/>
    </source>
</evidence>
<dbReference type="FunFam" id="3.90.400.10:FF:000001">
    <property type="entry name" value="Maltase A3, isoform A"/>
    <property type="match status" value="1"/>
</dbReference>
<dbReference type="GO" id="GO:0005975">
    <property type="term" value="P:carbohydrate metabolic process"/>
    <property type="evidence" value="ECO:0007669"/>
    <property type="project" value="InterPro"/>
</dbReference>
<evidence type="ECO:0000313" key="10">
    <source>
        <dbReference type="EMBL" id="KNC31221.1"/>
    </source>
</evidence>
<comment type="catalytic activity">
    <reaction evidence="1">
        <text>Hydrolysis of terminal, non-reducing (1-&gt;4)-linked alpha-D-glucose residues with release of alpha-D-glucose.</text>
        <dbReference type="EC" id="3.2.1.20"/>
    </reaction>
</comment>
<evidence type="ECO:0000256" key="7">
    <source>
        <dbReference type="SAM" id="Phobius"/>
    </source>
</evidence>
<comment type="caution">
    <text evidence="10">The sequence shown here is derived from an EMBL/GenBank/DDBJ whole genome shotgun (WGS) entry which is preliminary data.</text>
</comment>
<dbReference type="InterPro" id="IPR017853">
    <property type="entry name" value="GH"/>
</dbReference>
<keyword evidence="6" id="KW-0326">Glycosidase</keyword>
<dbReference type="SMART" id="SM00642">
    <property type="entry name" value="Aamy"/>
    <property type="match status" value="1"/>
</dbReference>
<evidence type="ECO:0000256" key="5">
    <source>
        <dbReference type="ARBA" id="ARBA00023180"/>
    </source>
</evidence>
<dbReference type="CDD" id="cd00104">
    <property type="entry name" value="KAZAL_FS"/>
    <property type="match status" value="1"/>
</dbReference>
<keyword evidence="7" id="KW-1133">Transmembrane helix</keyword>
<keyword evidence="11" id="KW-1185">Reference proteome</keyword>
<dbReference type="EMBL" id="JRES01000438">
    <property type="protein sequence ID" value="KNC31221.1"/>
    <property type="molecule type" value="Genomic_DNA"/>
</dbReference>
<feature type="transmembrane region" description="Helical" evidence="7">
    <location>
        <begin position="735"/>
        <end position="752"/>
    </location>
</feature>
<dbReference type="InterPro" id="IPR036058">
    <property type="entry name" value="Kazal_dom_sf"/>
</dbReference>
<dbReference type="GO" id="GO:0004558">
    <property type="term" value="F:alpha-1,4-glucosidase activity"/>
    <property type="evidence" value="ECO:0007669"/>
    <property type="project" value="UniProtKB-EC"/>
</dbReference>
<dbReference type="InterPro" id="IPR002350">
    <property type="entry name" value="Kazal_dom"/>
</dbReference>
<evidence type="ECO:0000259" key="9">
    <source>
        <dbReference type="PROSITE" id="PS51465"/>
    </source>
</evidence>
<evidence type="ECO:0000256" key="2">
    <source>
        <dbReference type="ARBA" id="ARBA00008061"/>
    </source>
</evidence>
<dbReference type="Proteomes" id="UP000037069">
    <property type="component" value="Unassembled WGS sequence"/>
</dbReference>
<dbReference type="Pfam" id="PF00050">
    <property type="entry name" value="Kazal_1"/>
    <property type="match status" value="1"/>
</dbReference>
<feature type="domain" description="Kazal-like" evidence="9">
    <location>
        <begin position="93"/>
        <end position="138"/>
    </location>
</feature>
<dbReference type="SMART" id="SM00280">
    <property type="entry name" value="KAZAL"/>
    <property type="match status" value="2"/>
</dbReference>
<sequence length="767" mass="87952">MKFFAVFSILLLAILAFAMADIASTDDLAESTCMCPRILEPVCGDDFVTYPNSCEFSCAQSKMALKVKHSTITMKIFALILGIFLTLSAFVSVNEAAFCPCDLSNKEMICGSNGVTYKNRCEFECTQREYKKLGRTLNIRNRPMAMTRADSDADADSTKIIKVDNEWWKHAVFYQIYPRSFMDSNNDGIGDLQGVIKKLPYLAETGITATWLSPIFQSPMVDFGYDISNFKGIHSEYGTMEDFEELILEANNLDIKIVLDFVPNHSSDKSEWFIKSAAREEGYEDFYVWSDGKINEDGEHEPPNNWQSVFYGSAWTWHTERKQYYYHQFTKEQPDLNYRNPKVVKAMDDVILFWLDKGVSGFRVDAVNHLFEHPDLVDEPISGKTEDPKSYEYTKHIHTKDLPEVYDMLYHWRALLDDYSQAHGGAARIMMTEAYADLKFLMDYYENKEGAKGPQFPFNFLLLTDLNDKSDARDFVFNIQKWLTYMPKHHTANWVMGNHDNPRIASRFSRNIVDAINMLIMTLPGVAVTYNGEEIGMEDYRDISWLDTVDPPARNAGPDNYKLVSRDPERTPFQWSADKNGGFSNADKTWLPVHPNYKQLNLELQMAAEKSHYKIYKDLVQMRKLEVLKRGRTRLEVINRNVFAVIRFLKGHTSIITIMNVGSEEEDVDLDDVLDDIKQLTVLISGVNSIYDKGFKISSNSAAGKSNLTLMAHHALVCRVPFGFSVERRAIVKSIVKAANIILVGLLMYNLWNNKWTKLNFNKKAVF</sequence>
<proteinExistence type="inferred from homology"/>